<dbReference type="SMART" id="SM00918">
    <property type="entry name" value="Lig_chan-Glu_bd"/>
    <property type="match status" value="1"/>
</dbReference>
<evidence type="ECO:0000256" key="3">
    <source>
        <dbReference type="ARBA" id="ARBA00022692"/>
    </source>
</evidence>
<keyword evidence="6" id="KW-0472">Membrane</keyword>
<reference evidence="12" key="1">
    <citation type="submission" date="2022-08" db="UniProtKB">
        <authorList>
            <consortium name="EnsemblMetazoa"/>
        </authorList>
    </citation>
    <scope>IDENTIFICATION</scope>
    <source>
        <strain evidence="12">Israel</strain>
    </source>
</reference>
<dbReference type="Proteomes" id="UP000092462">
    <property type="component" value="Unassembled WGS sequence"/>
</dbReference>
<evidence type="ECO:0000313" key="13">
    <source>
        <dbReference type="Proteomes" id="UP000092462"/>
    </source>
</evidence>
<organism evidence="12 13">
    <name type="scientific">Phlebotomus papatasi</name>
    <name type="common">Sandfly</name>
    <dbReference type="NCBI Taxonomy" id="29031"/>
    <lineage>
        <taxon>Eukaryota</taxon>
        <taxon>Metazoa</taxon>
        <taxon>Ecdysozoa</taxon>
        <taxon>Arthropoda</taxon>
        <taxon>Hexapoda</taxon>
        <taxon>Insecta</taxon>
        <taxon>Pterygota</taxon>
        <taxon>Neoptera</taxon>
        <taxon>Endopterygota</taxon>
        <taxon>Diptera</taxon>
        <taxon>Nematocera</taxon>
        <taxon>Psychodoidea</taxon>
        <taxon>Psychodidae</taxon>
        <taxon>Phlebotomus</taxon>
        <taxon>Phlebotomus</taxon>
    </lineage>
</organism>
<evidence type="ECO:0000256" key="6">
    <source>
        <dbReference type="ARBA" id="ARBA00023136"/>
    </source>
</evidence>
<keyword evidence="13" id="KW-1185">Reference proteome</keyword>
<name>A0A1B0DDT2_PHLPP</name>
<evidence type="ECO:0000313" key="12">
    <source>
        <dbReference type="EnsemblMetazoa" id="PPAI006055-PA"/>
    </source>
</evidence>
<dbReference type="InterPro" id="IPR019594">
    <property type="entry name" value="Glu/Gly-bd"/>
</dbReference>
<sequence>MMPAATWDPTHGINYTRTQGEVFSQIVESLQNKTFIVTSRLGPPFLSMREAKEGEYLEGNARFMGYSMDLLDGICKILGSSYRIELVPDGRYGSYNKVTKKWDGLVKQLLERVSITTPNIYNE</sequence>
<evidence type="ECO:0000256" key="1">
    <source>
        <dbReference type="ARBA" id="ARBA00004141"/>
    </source>
</evidence>
<proteinExistence type="predicted"/>
<dbReference type="VEuPathDB" id="VectorBase:PPAPM1_008548"/>
<dbReference type="EMBL" id="AJVK01032241">
    <property type="status" value="NOT_ANNOTATED_CDS"/>
    <property type="molecule type" value="Genomic_DNA"/>
</dbReference>
<evidence type="ECO:0000256" key="4">
    <source>
        <dbReference type="ARBA" id="ARBA00022989"/>
    </source>
</evidence>
<evidence type="ECO:0000256" key="2">
    <source>
        <dbReference type="ARBA" id="ARBA00022448"/>
    </source>
</evidence>
<feature type="domain" description="Ionotropic glutamate receptor L-glutamate and glycine-binding" evidence="11">
    <location>
        <begin position="44"/>
        <end position="111"/>
    </location>
</feature>
<keyword evidence="7" id="KW-0675">Receptor</keyword>
<dbReference type="Gene3D" id="3.40.190.10">
    <property type="entry name" value="Periplasmic binding protein-like II"/>
    <property type="match status" value="1"/>
</dbReference>
<dbReference type="AlphaFoldDB" id="A0A1B0DDT2"/>
<dbReference type="SUPFAM" id="SSF53850">
    <property type="entry name" value="Periplasmic binding protein-like II"/>
    <property type="match status" value="1"/>
</dbReference>
<dbReference type="GO" id="GO:0016020">
    <property type="term" value="C:membrane"/>
    <property type="evidence" value="ECO:0007669"/>
    <property type="project" value="UniProtKB-SubCell"/>
</dbReference>
<keyword evidence="2" id="KW-0813">Transport</keyword>
<evidence type="ECO:0000256" key="9">
    <source>
        <dbReference type="ARBA" id="ARBA00023286"/>
    </source>
</evidence>
<keyword evidence="8" id="KW-0325">Glycoprotein</keyword>
<evidence type="ECO:0000256" key="8">
    <source>
        <dbReference type="ARBA" id="ARBA00023180"/>
    </source>
</evidence>
<dbReference type="GO" id="GO:0015276">
    <property type="term" value="F:ligand-gated monoatomic ion channel activity"/>
    <property type="evidence" value="ECO:0007669"/>
    <property type="project" value="InterPro"/>
</dbReference>
<keyword evidence="3" id="KW-0812">Transmembrane</keyword>
<dbReference type="VEuPathDB" id="VectorBase:PPAI006055"/>
<comment type="subcellular location">
    <subcellularLocation>
        <location evidence="1">Membrane</location>
        <topology evidence="1">Multi-pass membrane protein</topology>
    </subcellularLocation>
</comment>
<accession>A0A1B0DDT2</accession>
<keyword evidence="5" id="KW-0406">Ion transport</keyword>
<evidence type="ECO:0000256" key="10">
    <source>
        <dbReference type="ARBA" id="ARBA00023303"/>
    </source>
</evidence>
<protein>
    <recommendedName>
        <fullName evidence="11">Ionotropic glutamate receptor L-glutamate and glycine-binding domain-containing protein</fullName>
    </recommendedName>
</protein>
<keyword evidence="10" id="KW-0407">Ion channel</keyword>
<dbReference type="EnsemblMetazoa" id="PPAI006055-RA">
    <property type="protein sequence ID" value="PPAI006055-PA"/>
    <property type="gene ID" value="PPAI006055"/>
</dbReference>
<evidence type="ECO:0000256" key="5">
    <source>
        <dbReference type="ARBA" id="ARBA00023065"/>
    </source>
</evidence>
<keyword evidence="4" id="KW-1133">Transmembrane helix</keyword>
<evidence type="ECO:0000259" key="11">
    <source>
        <dbReference type="SMART" id="SM00918"/>
    </source>
</evidence>
<dbReference type="Pfam" id="PF10613">
    <property type="entry name" value="Lig_chan-Glu_bd"/>
    <property type="match status" value="1"/>
</dbReference>
<keyword evidence="9" id="KW-1071">Ligand-gated ion channel</keyword>
<evidence type="ECO:0000256" key="7">
    <source>
        <dbReference type="ARBA" id="ARBA00023170"/>
    </source>
</evidence>